<dbReference type="OrthoDB" id="5808441at2759"/>
<evidence type="ECO:0000256" key="4">
    <source>
        <dbReference type="ARBA" id="ARBA00022670"/>
    </source>
</evidence>
<comment type="caution">
    <text evidence="11">The sequence shown here is derived from an EMBL/GenBank/DDBJ whole genome shotgun (WGS) entry which is preliminary data.</text>
</comment>
<evidence type="ECO:0000313" key="11">
    <source>
        <dbReference type="EMBL" id="PNF39213.1"/>
    </source>
</evidence>
<dbReference type="GO" id="GO:0004222">
    <property type="term" value="F:metalloendopeptidase activity"/>
    <property type="evidence" value="ECO:0007669"/>
    <property type="project" value="InterPro"/>
</dbReference>
<evidence type="ECO:0000256" key="5">
    <source>
        <dbReference type="ARBA" id="ARBA00022723"/>
    </source>
</evidence>
<organism evidence="11 12">
    <name type="scientific">Cryptotermes secundus</name>
    <dbReference type="NCBI Taxonomy" id="105785"/>
    <lineage>
        <taxon>Eukaryota</taxon>
        <taxon>Metazoa</taxon>
        <taxon>Ecdysozoa</taxon>
        <taxon>Arthropoda</taxon>
        <taxon>Hexapoda</taxon>
        <taxon>Insecta</taxon>
        <taxon>Pterygota</taxon>
        <taxon>Neoptera</taxon>
        <taxon>Polyneoptera</taxon>
        <taxon>Dictyoptera</taxon>
        <taxon>Blattodea</taxon>
        <taxon>Blattoidea</taxon>
        <taxon>Termitoidae</taxon>
        <taxon>Kalotermitidae</taxon>
        <taxon>Cryptotermitinae</taxon>
        <taxon>Cryptotermes</taxon>
    </lineage>
</organism>
<dbReference type="InterPro" id="IPR024079">
    <property type="entry name" value="MetalloPept_cat_dom_sf"/>
</dbReference>
<accession>A0A2J7REE8</accession>
<keyword evidence="8" id="KW-0482">Metalloprotease</keyword>
<dbReference type="Gene3D" id="3.40.390.10">
    <property type="entry name" value="Collagenase (Catalytic Domain)"/>
    <property type="match status" value="1"/>
</dbReference>
<reference evidence="11 12" key="1">
    <citation type="submission" date="2017-12" db="EMBL/GenBank/DDBJ databases">
        <title>Hemimetabolous genomes reveal molecular basis of termite eusociality.</title>
        <authorList>
            <person name="Harrison M.C."/>
            <person name="Jongepier E."/>
            <person name="Robertson H.M."/>
            <person name="Arning N."/>
            <person name="Bitard-Feildel T."/>
            <person name="Chao H."/>
            <person name="Childers C.P."/>
            <person name="Dinh H."/>
            <person name="Doddapaneni H."/>
            <person name="Dugan S."/>
            <person name="Gowin J."/>
            <person name="Greiner C."/>
            <person name="Han Y."/>
            <person name="Hu H."/>
            <person name="Hughes D.S.T."/>
            <person name="Huylmans A.-K."/>
            <person name="Kemena C."/>
            <person name="Kremer L.P.M."/>
            <person name="Lee S.L."/>
            <person name="Lopez-Ezquerra A."/>
            <person name="Mallet L."/>
            <person name="Monroy-Kuhn J.M."/>
            <person name="Moser A."/>
            <person name="Murali S.C."/>
            <person name="Muzny D.M."/>
            <person name="Otani S."/>
            <person name="Piulachs M.-D."/>
            <person name="Poelchau M."/>
            <person name="Qu J."/>
            <person name="Schaub F."/>
            <person name="Wada-Katsumata A."/>
            <person name="Worley K.C."/>
            <person name="Xie Q."/>
            <person name="Ylla G."/>
            <person name="Poulsen M."/>
            <person name="Gibbs R.A."/>
            <person name="Schal C."/>
            <person name="Richards S."/>
            <person name="Belles X."/>
            <person name="Korb J."/>
            <person name="Bornberg-Bauer E."/>
        </authorList>
    </citation>
    <scope>NUCLEOTIDE SEQUENCE [LARGE SCALE GENOMIC DNA]</scope>
    <source>
        <tissue evidence="11">Whole body</tissue>
    </source>
</reference>
<comment type="similarity">
    <text evidence="3">Belongs to the peptidase M13 family.</text>
</comment>
<dbReference type="GO" id="GO:0005886">
    <property type="term" value="C:plasma membrane"/>
    <property type="evidence" value="ECO:0007669"/>
    <property type="project" value="UniProtKB-SubCell"/>
</dbReference>
<keyword evidence="6" id="KW-0378">Hydrolase</keyword>
<keyword evidence="4" id="KW-0645">Protease</keyword>
<dbReference type="EMBL" id="NEVH01005277">
    <property type="protein sequence ID" value="PNF39213.1"/>
    <property type="molecule type" value="Genomic_DNA"/>
</dbReference>
<dbReference type="AlphaFoldDB" id="A0A2J7REE8"/>
<dbReference type="Pfam" id="PF01431">
    <property type="entry name" value="Peptidase_M13"/>
    <property type="match status" value="1"/>
</dbReference>
<keyword evidence="12" id="KW-1185">Reference proteome</keyword>
<proteinExistence type="inferred from homology"/>
<dbReference type="GO" id="GO:0046872">
    <property type="term" value="F:metal ion binding"/>
    <property type="evidence" value="ECO:0007669"/>
    <property type="project" value="UniProtKB-KW"/>
</dbReference>
<evidence type="ECO:0000259" key="10">
    <source>
        <dbReference type="Pfam" id="PF05649"/>
    </source>
</evidence>
<dbReference type="Pfam" id="PF05649">
    <property type="entry name" value="Peptidase_M13_N"/>
    <property type="match status" value="1"/>
</dbReference>
<dbReference type="InterPro" id="IPR018497">
    <property type="entry name" value="Peptidase_M13_C"/>
</dbReference>
<evidence type="ECO:0000313" key="12">
    <source>
        <dbReference type="Proteomes" id="UP000235965"/>
    </source>
</evidence>
<dbReference type="InterPro" id="IPR008753">
    <property type="entry name" value="Peptidase_M13_N"/>
</dbReference>
<dbReference type="GO" id="GO:0016485">
    <property type="term" value="P:protein processing"/>
    <property type="evidence" value="ECO:0007669"/>
    <property type="project" value="TreeGrafter"/>
</dbReference>
<evidence type="ECO:0000256" key="6">
    <source>
        <dbReference type="ARBA" id="ARBA00022801"/>
    </source>
</evidence>
<dbReference type="InParanoid" id="A0A2J7REE8"/>
<evidence type="ECO:0000256" key="7">
    <source>
        <dbReference type="ARBA" id="ARBA00022833"/>
    </source>
</evidence>
<dbReference type="PROSITE" id="PS51885">
    <property type="entry name" value="NEPRILYSIN"/>
    <property type="match status" value="1"/>
</dbReference>
<dbReference type="SUPFAM" id="SSF55486">
    <property type="entry name" value="Metalloproteases ('zincins'), catalytic domain"/>
    <property type="match status" value="1"/>
</dbReference>
<keyword evidence="5" id="KW-0479">Metal-binding</keyword>
<evidence type="ECO:0008006" key="13">
    <source>
        <dbReference type="Google" id="ProtNLM"/>
    </source>
</evidence>
<name>A0A2J7REE8_9NEOP</name>
<evidence type="ECO:0000256" key="2">
    <source>
        <dbReference type="ARBA" id="ARBA00004401"/>
    </source>
</evidence>
<protein>
    <recommendedName>
        <fullName evidence="13">Peptidase M13 C-terminal domain-containing protein</fullName>
    </recommendedName>
</protein>
<evidence type="ECO:0000256" key="3">
    <source>
        <dbReference type="ARBA" id="ARBA00007357"/>
    </source>
</evidence>
<sequence>MSMSVEDLQTKYPLVDWKTLLSALVGHTVRPDTTIQLYFENYFDSLFIKLSEVFNADNKNRMNMHNALLAMFAHDLHVDLVETRSPCNREDYCLRVASGLLEDVSSALYLSTFTREELNAMELELQTLFTQLKFTLQEQFQDVKWLDDSSRSYLTSKLQQLVPVTDGGRVFLGDSYLLNERLSEVDMNISNSYLQNAVQLMGRYRSSMYSLFSNEPNLTDTIWTHFLLPYDTQAIAIYQLNTVVIPFGLIGSPQSTPDLPAYVFKARVGNDIARQIAHHFDTTGIEYGSNGKDVNLLSDATRYHYSNIKYCDEATYSYEKSWTNQEHQIFTYKTEASQSMNERFADSSALHLSYQTFRKNAALEPLLPWLDMSHDKLYYMLVAQELCTKGGMLDYTVQLFESEQMPPFLRVANLAQNSEEFSQAYSCGRGTQMNPEVKCGSFPELREMDGSDSDLSPQ</sequence>
<dbReference type="PANTHER" id="PTHR11733">
    <property type="entry name" value="ZINC METALLOPROTEASE FAMILY M13 NEPRILYSIN-RELATED"/>
    <property type="match status" value="1"/>
</dbReference>
<keyword evidence="7" id="KW-0862">Zinc</keyword>
<evidence type="ECO:0000256" key="8">
    <source>
        <dbReference type="ARBA" id="ARBA00023049"/>
    </source>
</evidence>
<evidence type="ECO:0000256" key="1">
    <source>
        <dbReference type="ARBA" id="ARBA00001947"/>
    </source>
</evidence>
<feature type="domain" description="Peptidase M13 N-terminal" evidence="10">
    <location>
        <begin position="3"/>
        <end position="162"/>
    </location>
</feature>
<dbReference type="PANTHER" id="PTHR11733:SF240">
    <property type="entry name" value="GH14155P-RELATED"/>
    <property type="match status" value="1"/>
</dbReference>
<comment type="subcellular location">
    <subcellularLocation>
        <location evidence="2">Cell membrane</location>
        <topology evidence="2">Single-pass type II membrane protein</topology>
    </subcellularLocation>
</comment>
<dbReference type="InterPro" id="IPR000718">
    <property type="entry name" value="Peptidase_M13"/>
</dbReference>
<feature type="domain" description="Peptidase M13 C-terminal" evidence="9">
    <location>
        <begin position="236"/>
        <end position="439"/>
    </location>
</feature>
<comment type="cofactor">
    <cofactor evidence="1">
        <name>Zn(2+)</name>
        <dbReference type="ChEBI" id="CHEBI:29105"/>
    </cofactor>
</comment>
<dbReference type="Proteomes" id="UP000235965">
    <property type="component" value="Unassembled WGS sequence"/>
</dbReference>
<evidence type="ECO:0000259" key="9">
    <source>
        <dbReference type="Pfam" id="PF01431"/>
    </source>
</evidence>
<gene>
    <name evidence="11" type="ORF">B7P43_G01308</name>
</gene>